<dbReference type="AlphaFoldDB" id="L9L8L2"/>
<reference evidence="2" key="2">
    <citation type="journal article" date="2013" name="Nat. Commun.">
        <title>Genome of the Chinese tree shrew.</title>
        <authorList>
            <person name="Fan Y."/>
            <person name="Huang Z.Y."/>
            <person name="Cao C.C."/>
            <person name="Chen C.S."/>
            <person name="Chen Y.X."/>
            <person name="Fan D.D."/>
            <person name="He J."/>
            <person name="Hou H.L."/>
            <person name="Hu L."/>
            <person name="Hu X.T."/>
            <person name="Jiang X.T."/>
            <person name="Lai R."/>
            <person name="Lang Y.S."/>
            <person name="Liang B."/>
            <person name="Liao S.G."/>
            <person name="Mu D."/>
            <person name="Ma Y.Y."/>
            <person name="Niu Y.Y."/>
            <person name="Sun X.Q."/>
            <person name="Xia J.Q."/>
            <person name="Xiao J."/>
            <person name="Xiong Z.Q."/>
            <person name="Xu L."/>
            <person name="Yang L."/>
            <person name="Zhang Y."/>
            <person name="Zhao W."/>
            <person name="Zhao X.D."/>
            <person name="Zheng Y.T."/>
            <person name="Zhou J.M."/>
            <person name="Zhu Y.B."/>
            <person name="Zhang G.J."/>
            <person name="Wang J."/>
            <person name="Yao Y.G."/>
        </authorList>
    </citation>
    <scope>NUCLEOTIDE SEQUENCE [LARGE SCALE GENOMIC DNA]</scope>
</reference>
<dbReference type="EMBL" id="KB320468">
    <property type="protein sequence ID" value="ELW71321.1"/>
    <property type="molecule type" value="Genomic_DNA"/>
</dbReference>
<organism evidence="1 2">
    <name type="scientific">Tupaia chinensis</name>
    <name type="common">Chinese tree shrew</name>
    <name type="synonym">Tupaia belangeri chinensis</name>
    <dbReference type="NCBI Taxonomy" id="246437"/>
    <lineage>
        <taxon>Eukaryota</taxon>
        <taxon>Metazoa</taxon>
        <taxon>Chordata</taxon>
        <taxon>Craniata</taxon>
        <taxon>Vertebrata</taxon>
        <taxon>Euteleostomi</taxon>
        <taxon>Mammalia</taxon>
        <taxon>Eutheria</taxon>
        <taxon>Euarchontoglires</taxon>
        <taxon>Scandentia</taxon>
        <taxon>Tupaiidae</taxon>
        <taxon>Tupaia</taxon>
    </lineage>
</organism>
<name>L9L8L2_TUPCH</name>
<proteinExistence type="predicted"/>
<evidence type="ECO:0000313" key="1">
    <source>
        <dbReference type="EMBL" id="ELW71321.1"/>
    </source>
</evidence>
<gene>
    <name evidence="1" type="ORF">TREES_T100000211</name>
</gene>
<sequence length="187" mass="20589">MTSILVQQKPGFGFRYSPGALSSVCAMSAYSKPPGYIECASSVTSHQLSVSHQCSGPLQTSPVSDRSLYVCCQTSPVSDRSLYVCCQTSRVSDRSLYVCCQTSHVSDHSLYMCCQTSPVSDRSLYVFYQTSPVSDRSLYVCCPPLLRVLPSPPVSDRSLYVCYQTSPVSDRSLYMILNLHVLSDLCI</sequence>
<keyword evidence="2" id="KW-1185">Reference proteome</keyword>
<dbReference type="Proteomes" id="UP000011518">
    <property type="component" value="Unassembled WGS sequence"/>
</dbReference>
<reference evidence="2" key="1">
    <citation type="submission" date="2012-07" db="EMBL/GenBank/DDBJ databases">
        <title>Genome of the Chinese tree shrew, a rising model animal genetically related to primates.</title>
        <authorList>
            <person name="Zhang G."/>
            <person name="Fan Y."/>
            <person name="Yao Y."/>
            <person name="Huang Z."/>
        </authorList>
    </citation>
    <scope>NUCLEOTIDE SEQUENCE [LARGE SCALE GENOMIC DNA]</scope>
</reference>
<protein>
    <submittedName>
        <fullName evidence="1">Uncharacterized protein</fullName>
    </submittedName>
</protein>
<dbReference type="InParanoid" id="L9L8L2"/>
<accession>L9L8L2</accession>
<evidence type="ECO:0000313" key="2">
    <source>
        <dbReference type="Proteomes" id="UP000011518"/>
    </source>
</evidence>